<dbReference type="CDD" id="cd00093">
    <property type="entry name" value="HTH_XRE"/>
    <property type="match status" value="1"/>
</dbReference>
<dbReference type="EMBL" id="JAATLI010000023">
    <property type="protein sequence ID" value="NJC20795.1"/>
    <property type="molecule type" value="Genomic_DNA"/>
</dbReference>
<dbReference type="PROSITE" id="PS50943">
    <property type="entry name" value="HTH_CROC1"/>
    <property type="match status" value="1"/>
</dbReference>
<gene>
    <name evidence="3" type="ORF">F1644_08800</name>
    <name evidence="2" type="ORF">GGR15_004458</name>
</gene>
<dbReference type="GO" id="GO:0003677">
    <property type="term" value="F:DNA binding"/>
    <property type="evidence" value="ECO:0007669"/>
    <property type="project" value="InterPro"/>
</dbReference>
<evidence type="ECO:0000313" key="4">
    <source>
        <dbReference type="Proteomes" id="UP000576368"/>
    </source>
</evidence>
<protein>
    <submittedName>
        <fullName evidence="3">Helix-turn-helix transcriptional regulator</fullName>
    </submittedName>
    <submittedName>
        <fullName evidence="2">Transcriptional regulator with XRE-family HTH domain</fullName>
    </submittedName>
</protein>
<organism evidence="2 4">
    <name type="scientific">Butyricimonas paravirosa</name>
    <dbReference type="NCBI Taxonomy" id="1472417"/>
    <lineage>
        <taxon>Bacteria</taxon>
        <taxon>Pseudomonadati</taxon>
        <taxon>Bacteroidota</taxon>
        <taxon>Bacteroidia</taxon>
        <taxon>Bacteroidales</taxon>
        <taxon>Odoribacteraceae</taxon>
        <taxon>Butyricimonas</taxon>
    </lineage>
</organism>
<reference evidence="3 5" key="1">
    <citation type="submission" date="2019-09" db="EMBL/GenBank/DDBJ databases">
        <title>Butyricimonas paravirosa DSM 105722 (=214-4 = JCM 18677 = CCUG 65563).</title>
        <authorList>
            <person name="Le Roy T."/>
            <person name="Cani P.D."/>
        </authorList>
    </citation>
    <scope>NUCLEOTIDE SEQUENCE [LARGE SCALE GENOMIC DNA]</scope>
    <source>
        <strain evidence="3 5">DSM 105722</strain>
    </source>
</reference>
<name>A0A7X5YH45_9BACT</name>
<keyword evidence="5" id="KW-1185">Reference proteome</keyword>
<dbReference type="SUPFAM" id="SSF47413">
    <property type="entry name" value="lambda repressor-like DNA-binding domains"/>
    <property type="match status" value="1"/>
</dbReference>
<evidence type="ECO:0000313" key="5">
    <source>
        <dbReference type="Proteomes" id="UP001302374"/>
    </source>
</evidence>
<reference evidence="2 4" key="2">
    <citation type="submission" date="2020-03" db="EMBL/GenBank/DDBJ databases">
        <title>Genomic Encyclopedia of Type Strains, Phase IV (KMG-IV): sequencing the most valuable type-strain genomes for metagenomic binning, comparative biology and taxonomic classification.</title>
        <authorList>
            <person name="Goeker M."/>
        </authorList>
    </citation>
    <scope>NUCLEOTIDE SEQUENCE [LARGE SCALE GENOMIC DNA]</scope>
    <source>
        <strain evidence="2 4">DSM 105722</strain>
    </source>
</reference>
<proteinExistence type="predicted"/>
<evidence type="ECO:0000313" key="3">
    <source>
        <dbReference type="EMBL" id="WOF12355.1"/>
    </source>
</evidence>
<accession>A0A7X5YH45</accession>
<evidence type="ECO:0000313" key="2">
    <source>
        <dbReference type="EMBL" id="NJC20795.1"/>
    </source>
</evidence>
<dbReference type="GeneID" id="86891384"/>
<dbReference type="AlphaFoldDB" id="A0A7X5YH45"/>
<feature type="domain" description="HTH cro/C1-type" evidence="1">
    <location>
        <begin position="13"/>
        <end position="70"/>
    </location>
</feature>
<dbReference type="Proteomes" id="UP000576368">
    <property type="component" value="Unassembled WGS sequence"/>
</dbReference>
<dbReference type="Gene3D" id="1.10.260.40">
    <property type="entry name" value="lambda repressor-like DNA-binding domains"/>
    <property type="match status" value="1"/>
</dbReference>
<evidence type="ECO:0000259" key="1">
    <source>
        <dbReference type="PROSITE" id="PS50943"/>
    </source>
</evidence>
<sequence length="104" mass="12075">MKTSIDKYIIQRVKEIRDAKGIKQDEINDKLGFATGSGYIGGVEANGKAKYNIYHLNELAKILDCDIADFFPRPYQEENSLKEYRDYLAEARRKAKEKRGRKEK</sequence>
<dbReference type="EMBL" id="CP043839">
    <property type="protein sequence ID" value="WOF12355.1"/>
    <property type="molecule type" value="Genomic_DNA"/>
</dbReference>
<dbReference type="InterPro" id="IPR001387">
    <property type="entry name" value="Cro/C1-type_HTH"/>
</dbReference>
<dbReference type="RefSeq" id="WP_118305183.1">
    <property type="nucleotide sequence ID" value="NZ_BMPA01000023.1"/>
</dbReference>
<dbReference type="InterPro" id="IPR010982">
    <property type="entry name" value="Lambda_DNA-bd_dom_sf"/>
</dbReference>
<dbReference type="Proteomes" id="UP001302374">
    <property type="component" value="Chromosome"/>
</dbReference>